<gene>
    <name evidence="1" type="ORF">HW347_02710</name>
</gene>
<keyword evidence="2" id="KW-1185">Reference proteome</keyword>
<name>A0ABS5W9R9_9FLAO</name>
<dbReference type="GO" id="GO:0008168">
    <property type="term" value="F:methyltransferase activity"/>
    <property type="evidence" value="ECO:0007669"/>
    <property type="project" value="UniProtKB-KW"/>
</dbReference>
<keyword evidence="1" id="KW-0808">Transferase</keyword>
<protein>
    <submittedName>
        <fullName evidence="1">Class I SAM-dependent methyltransferase</fullName>
    </submittedName>
</protein>
<comment type="caution">
    <text evidence="1">The sequence shown here is derived from an EMBL/GenBank/DDBJ whole genome shotgun (WGS) entry which is preliminary data.</text>
</comment>
<dbReference type="InterPro" id="IPR029063">
    <property type="entry name" value="SAM-dependent_MTases_sf"/>
</dbReference>
<dbReference type="SUPFAM" id="SSF53335">
    <property type="entry name" value="S-adenosyl-L-methionine-dependent methyltransferases"/>
    <property type="match status" value="1"/>
</dbReference>
<reference evidence="1 2" key="1">
    <citation type="submission" date="2020-06" db="EMBL/GenBank/DDBJ databases">
        <authorList>
            <person name="Isaeva M.P."/>
            <person name="Chernysheva N.Y."/>
        </authorList>
    </citation>
    <scope>NUCLEOTIDE SEQUENCE [LARGE SCALE GENOMIC DNA]</scope>
    <source>
        <strain evidence="1 2">KMM 6746</strain>
    </source>
</reference>
<evidence type="ECO:0000313" key="1">
    <source>
        <dbReference type="EMBL" id="MBT2160158.1"/>
    </source>
</evidence>
<proteinExistence type="predicted"/>
<sequence length="278" mass="31804">MNCPLCSSQSEFVFEIKGFDILDCGSCNHRYAKVKADEKHVVQTYGDSYFNEGEGGYADYLQNSELLYERGKLYAKKVQKITNKKGRVLDVGAAAGFILKGYLDNGWSGMGIEPNLQMTKYGQKEYGLDIQQGSFESFKADDKFDLISMIQVVAHFYDQQKAFENASKLLEDDGLLLIESWDRSSISAKIFGKNWHEYAPPSVLHWYSVESLTNFLKTFGFEKVAHGRPSKKISGRHIKSVLKYRFGENFLLKMIPDKIILPYPSEDLFWALYRKKAL</sequence>
<dbReference type="Pfam" id="PF13489">
    <property type="entry name" value="Methyltransf_23"/>
    <property type="match status" value="1"/>
</dbReference>
<reference evidence="2" key="2">
    <citation type="submission" date="2023-07" db="EMBL/GenBank/DDBJ databases">
        <title>Zobellia barbeyronii sp. nov., a new marine flavobacterium, isolated from green and red algae.</title>
        <authorList>
            <person name="Nedashkovskaya O.I."/>
            <person name="Otstavnykh N."/>
            <person name="Zhukova N."/>
            <person name="Guzev K."/>
            <person name="Chausova V."/>
            <person name="Tekutyeva L."/>
            <person name="Mikhailov V."/>
            <person name="Isaeva M."/>
        </authorList>
    </citation>
    <scope>NUCLEOTIDE SEQUENCE [LARGE SCALE GENOMIC DNA]</scope>
    <source>
        <strain evidence="2">KMM 6746</strain>
    </source>
</reference>
<dbReference type="PANTHER" id="PTHR43861">
    <property type="entry name" value="TRANS-ACONITATE 2-METHYLTRANSFERASE-RELATED"/>
    <property type="match status" value="1"/>
</dbReference>
<dbReference type="PANTHER" id="PTHR43861:SF6">
    <property type="entry name" value="METHYLTRANSFERASE TYPE 11"/>
    <property type="match status" value="1"/>
</dbReference>
<dbReference type="RefSeq" id="WP_214610408.1">
    <property type="nucleotide sequence ID" value="NZ_JACATN010000001.1"/>
</dbReference>
<accession>A0ABS5W9R9</accession>
<organism evidence="1 2">
    <name type="scientific">Zobellia barbeyronii</name>
    <dbReference type="NCBI Taxonomy" id="2748009"/>
    <lineage>
        <taxon>Bacteria</taxon>
        <taxon>Pseudomonadati</taxon>
        <taxon>Bacteroidota</taxon>
        <taxon>Flavobacteriia</taxon>
        <taxon>Flavobacteriales</taxon>
        <taxon>Flavobacteriaceae</taxon>
        <taxon>Zobellia</taxon>
    </lineage>
</organism>
<dbReference type="CDD" id="cd02440">
    <property type="entry name" value="AdoMet_MTases"/>
    <property type="match status" value="1"/>
</dbReference>
<dbReference type="Proteomes" id="UP000740413">
    <property type="component" value="Unassembled WGS sequence"/>
</dbReference>
<keyword evidence="1" id="KW-0489">Methyltransferase</keyword>
<dbReference type="EMBL" id="JACATN010000001">
    <property type="protein sequence ID" value="MBT2160158.1"/>
    <property type="molecule type" value="Genomic_DNA"/>
</dbReference>
<dbReference type="GO" id="GO:0032259">
    <property type="term" value="P:methylation"/>
    <property type="evidence" value="ECO:0007669"/>
    <property type="project" value="UniProtKB-KW"/>
</dbReference>
<dbReference type="Gene3D" id="3.40.50.150">
    <property type="entry name" value="Vaccinia Virus protein VP39"/>
    <property type="match status" value="1"/>
</dbReference>
<evidence type="ECO:0000313" key="2">
    <source>
        <dbReference type="Proteomes" id="UP000740413"/>
    </source>
</evidence>